<keyword evidence="4" id="KW-0963">Cytoplasm</keyword>
<dbReference type="GO" id="GO:0005634">
    <property type="term" value="C:nucleus"/>
    <property type="evidence" value="ECO:0007669"/>
    <property type="project" value="UniProtKB-SubCell"/>
</dbReference>
<evidence type="ECO:0000256" key="5">
    <source>
        <dbReference type="ARBA" id="ARBA00022553"/>
    </source>
</evidence>
<evidence type="ECO:0000313" key="9">
    <source>
        <dbReference type="Proteomes" id="UP000694542"/>
    </source>
</evidence>
<reference evidence="8" key="1">
    <citation type="submission" date="2018-10" db="EMBL/GenBank/DDBJ databases">
        <title>De novo assembly of a Great Dane genome.</title>
        <authorList>
            <person name="Kidd J.M."/>
            <person name="Pendleton A.L."/>
            <person name="Shen F."/>
            <person name="Emery S."/>
        </authorList>
    </citation>
    <scope>NUCLEOTIDE SEQUENCE [LARGE SCALE GENOMIC DNA]</scope>
    <source>
        <strain evidence="8">Great Dane</strain>
    </source>
</reference>
<dbReference type="Proteomes" id="UP000694542">
    <property type="component" value="Chromosome 6"/>
</dbReference>
<organism evidence="8 9">
    <name type="scientific">Canis lupus familiaris</name>
    <name type="common">Dog</name>
    <name type="synonym">Canis familiaris</name>
    <dbReference type="NCBI Taxonomy" id="9615"/>
    <lineage>
        <taxon>Eukaryota</taxon>
        <taxon>Metazoa</taxon>
        <taxon>Chordata</taxon>
        <taxon>Craniata</taxon>
        <taxon>Vertebrata</taxon>
        <taxon>Euteleostomi</taxon>
        <taxon>Mammalia</taxon>
        <taxon>Eutheria</taxon>
        <taxon>Laurasiatheria</taxon>
        <taxon>Carnivora</taxon>
        <taxon>Caniformia</taxon>
        <taxon>Canidae</taxon>
        <taxon>Canis</taxon>
    </lineage>
</organism>
<dbReference type="OrthoDB" id="3973241at2759"/>
<proteinExistence type="inferred from homology"/>
<evidence type="ECO:0000256" key="4">
    <source>
        <dbReference type="ARBA" id="ARBA00022490"/>
    </source>
</evidence>
<dbReference type="InterPro" id="IPR033335">
    <property type="entry name" value="JUPITER"/>
</dbReference>
<dbReference type="AlphaFoldDB" id="A0A8C0RVW9"/>
<evidence type="ECO:0000256" key="7">
    <source>
        <dbReference type="SAM" id="MobiDB-lite"/>
    </source>
</evidence>
<accession>A0A8C0RVW9</accession>
<keyword evidence="5" id="KW-0597">Phosphoprotein</keyword>
<gene>
    <name evidence="8" type="primary">JPT2</name>
</gene>
<feature type="compositionally biased region" description="Basic and acidic residues" evidence="7">
    <location>
        <begin position="110"/>
        <end position="124"/>
    </location>
</feature>
<reference evidence="8" key="2">
    <citation type="submission" date="2025-08" db="UniProtKB">
        <authorList>
            <consortium name="Ensembl"/>
        </authorList>
    </citation>
    <scope>IDENTIFICATION</scope>
</reference>
<dbReference type="PANTHER" id="PTHR34930">
    <property type="entry name" value="GEO05313P1"/>
    <property type="match status" value="1"/>
</dbReference>
<sequence length="210" mass="21613">MFRGPETEGGRAGSRAMKPPGGEASNLFGSPEEAAPSSRPNRMASNIFGPTEEPQNIPKRTNPPGGKGSGIFDESTPVQTRQRLNPPGGKTSDIFGSPVAATSPLAHPNKPKDHVLLCEGEDPKSAPTAATSTSPREEPGEKGGPGEGGRAQQPMPTGARWGEGLLCIWGCRSGSAAITAAEDLTVQTAKRPLGGDEMGLTGNCRCDGTV</sequence>
<dbReference type="Ensembl" id="ENSCAFT00040003651.1">
    <property type="protein sequence ID" value="ENSCAFP00040003130.1"/>
    <property type="gene ID" value="ENSCAFG00040001929.1"/>
</dbReference>
<evidence type="ECO:0000256" key="2">
    <source>
        <dbReference type="ARBA" id="ARBA00004496"/>
    </source>
</evidence>
<evidence type="ECO:0000256" key="6">
    <source>
        <dbReference type="ARBA" id="ARBA00023242"/>
    </source>
</evidence>
<evidence type="ECO:0000256" key="3">
    <source>
        <dbReference type="ARBA" id="ARBA00008329"/>
    </source>
</evidence>
<name>A0A8C0RVW9_CANLF</name>
<keyword evidence="6" id="KW-0539">Nucleus</keyword>
<dbReference type="PANTHER" id="PTHR34930:SF5">
    <property type="entry name" value="JUPITER MICROTUBULE ASSOCIATED HOMOLOG 2"/>
    <property type="match status" value="1"/>
</dbReference>
<comment type="similarity">
    <text evidence="3">Belongs to the JUPITER family.</text>
</comment>
<evidence type="ECO:0000256" key="1">
    <source>
        <dbReference type="ARBA" id="ARBA00004123"/>
    </source>
</evidence>
<evidence type="ECO:0000313" key="8">
    <source>
        <dbReference type="Ensembl" id="ENSCAFP00040003130.1"/>
    </source>
</evidence>
<protein>
    <submittedName>
        <fullName evidence="8">Jupiter microtubule associated homolog 2</fullName>
    </submittedName>
</protein>
<feature type="region of interest" description="Disordered" evidence="7">
    <location>
        <begin position="1"/>
        <end position="157"/>
    </location>
</feature>
<dbReference type="GO" id="GO:0005737">
    <property type="term" value="C:cytoplasm"/>
    <property type="evidence" value="ECO:0007669"/>
    <property type="project" value="UniProtKB-SubCell"/>
</dbReference>
<comment type="subcellular location">
    <subcellularLocation>
        <location evidence="2">Cytoplasm</location>
    </subcellularLocation>
    <subcellularLocation>
        <location evidence="1">Nucleus</location>
    </subcellularLocation>
</comment>